<evidence type="ECO:0000256" key="4">
    <source>
        <dbReference type="ARBA" id="ARBA00022989"/>
    </source>
</evidence>
<gene>
    <name evidence="9" type="primary">GR</name>
</gene>
<sequence>MFTSLQKYFSPVVNEDEELCFLQIFKPLYIVLSALGLFPQAVRFPDGIQNTTLNIKNSVINSMCTLFMIVIVHAFLVFHLQELNISSKDNSMTEDNMTLMNYIIGLVLEILFCTVSYFCVIRDRNLYITMLNDMAVCWDKLAMGKRRLILGRLRVHINCVVLTTVLAMILVLAVATYTSYLGVWKMILITLTFVLPDLIQFTMIAFYLVLMLMVVALFKNIEEEFKVISLVKNNAPNDLVEAHLVVSIREIREIYVKTMEIKRRINEAFQAPILVAMMVCFLELVSMPHMIYHGLSFQANFTMHDAVECTIWVLNQLLKMYALAKSGALLNSQVNEIGRTIHNIPISGDKDLKLYLDVLHFSSLMTYQDTAITIYGYFPLDSTLVFNIVASAAMYLVILVQFDKPE</sequence>
<dbReference type="EMBL" id="GDKB01000016">
    <property type="protein sequence ID" value="JAP38480.1"/>
    <property type="molecule type" value="Transcribed_RNA"/>
</dbReference>
<proteinExistence type="inferred from homology"/>
<keyword evidence="4 8" id="KW-1133">Transmembrane helix</keyword>
<dbReference type="GO" id="GO:0043025">
    <property type="term" value="C:neuronal cell body"/>
    <property type="evidence" value="ECO:0007669"/>
    <property type="project" value="TreeGrafter"/>
</dbReference>
<comment type="subcellular location">
    <subcellularLocation>
        <location evidence="1 8">Cell membrane</location>
        <topology evidence="1 8">Multi-pass membrane protein</topology>
    </subcellularLocation>
</comment>
<feature type="transmembrane region" description="Helical" evidence="8">
    <location>
        <begin position="99"/>
        <end position="120"/>
    </location>
</feature>
<dbReference type="GO" id="GO:0007165">
    <property type="term" value="P:signal transduction"/>
    <property type="evidence" value="ECO:0007669"/>
    <property type="project" value="UniProtKB-KW"/>
</dbReference>
<dbReference type="GO" id="GO:0008049">
    <property type="term" value="P:male courtship behavior"/>
    <property type="evidence" value="ECO:0007669"/>
    <property type="project" value="TreeGrafter"/>
</dbReference>
<dbReference type="GO" id="GO:0030425">
    <property type="term" value="C:dendrite"/>
    <property type="evidence" value="ECO:0007669"/>
    <property type="project" value="TreeGrafter"/>
</dbReference>
<feature type="transmembrane region" description="Helical" evidence="8">
    <location>
        <begin position="271"/>
        <end position="292"/>
    </location>
</feature>
<comment type="similarity">
    <text evidence="8">Belongs to the insect chemoreceptor superfamily. Gustatory receptor (GR) family.</text>
</comment>
<protein>
    <recommendedName>
        <fullName evidence="8">Gustatory receptor</fullName>
    </recommendedName>
</protein>
<dbReference type="AlphaFoldDB" id="A0A0V0J2M4"/>
<comment type="function">
    <text evidence="8">Gustatory receptor which mediates acceptance or avoidance behavior, depending on its substrates.</text>
</comment>
<dbReference type="GO" id="GO:0005886">
    <property type="term" value="C:plasma membrane"/>
    <property type="evidence" value="ECO:0007669"/>
    <property type="project" value="UniProtKB-SubCell"/>
</dbReference>
<feature type="transmembrane region" description="Helical" evidence="8">
    <location>
        <begin position="384"/>
        <end position="402"/>
    </location>
</feature>
<comment type="caution">
    <text evidence="8">Lacks conserved residue(s) required for the propagation of feature annotation.</text>
</comment>
<accession>A0A0V0J2M4</accession>
<evidence type="ECO:0000256" key="1">
    <source>
        <dbReference type="ARBA" id="ARBA00004651"/>
    </source>
</evidence>
<evidence type="ECO:0000313" key="9">
    <source>
        <dbReference type="EMBL" id="JAP38480.1"/>
    </source>
</evidence>
<dbReference type="PANTHER" id="PTHR21143">
    <property type="entry name" value="INVERTEBRATE GUSTATORY RECEPTOR"/>
    <property type="match status" value="1"/>
</dbReference>
<dbReference type="GO" id="GO:0050909">
    <property type="term" value="P:sensory perception of taste"/>
    <property type="evidence" value="ECO:0007669"/>
    <property type="project" value="InterPro"/>
</dbReference>
<evidence type="ECO:0000256" key="8">
    <source>
        <dbReference type="RuleBase" id="RU363108"/>
    </source>
</evidence>
<keyword evidence="5 8" id="KW-0472">Membrane</keyword>
<feature type="transmembrane region" description="Helical" evidence="8">
    <location>
        <begin position="59"/>
        <end position="79"/>
    </location>
</feature>
<feature type="transmembrane region" description="Helical" evidence="8">
    <location>
        <begin position="198"/>
        <end position="218"/>
    </location>
</feature>
<evidence type="ECO:0000256" key="3">
    <source>
        <dbReference type="ARBA" id="ARBA00022692"/>
    </source>
</evidence>
<evidence type="ECO:0000256" key="2">
    <source>
        <dbReference type="ARBA" id="ARBA00022475"/>
    </source>
</evidence>
<keyword evidence="2 8" id="KW-1003">Cell membrane</keyword>
<name>A0A0V0J2M4_CYDPO</name>
<evidence type="ECO:0000256" key="7">
    <source>
        <dbReference type="ARBA" id="ARBA00023224"/>
    </source>
</evidence>
<feature type="transmembrane region" description="Helical" evidence="8">
    <location>
        <begin position="155"/>
        <end position="178"/>
    </location>
</feature>
<dbReference type="InterPro" id="IPR013604">
    <property type="entry name" value="7TM_chemorcpt"/>
</dbReference>
<evidence type="ECO:0000256" key="5">
    <source>
        <dbReference type="ARBA" id="ARBA00023136"/>
    </source>
</evidence>
<reference evidence="9" key="1">
    <citation type="journal article" date="2016" name="Sci. Rep.">
        <title>The chemosensory receptors of codling moth Cydia pomonella-expression in larvae and adults.</title>
        <authorList>
            <person name="Walker W.B.III."/>
            <person name="Gonzalez F."/>
            <person name="Garczynski S.F."/>
            <person name="Witzgall P."/>
        </authorList>
    </citation>
    <scope>NUCLEOTIDE SEQUENCE</scope>
</reference>
<dbReference type="PANTHER" id="PTHR21143:SF134">
    <property type="entry name" value="GUSTATORY RECEPTOR"/>
    <property type="match status" value="1"/>
</dbReference>
<dbReference type="GO" id="GO:0030424">
    <property type="term" value="C:axon"/>
    <property type="evidence" value="ECO:0007669"/>
    <property type="project" value="TreeGrafter"/>
</dbReference>
<keyword evidence="3 8" id="KW-0812">Transmembrane</keyword>
<keyword evidence="6 8" id="KW-0675">Receptor</keyword>
<dbReference type="GO" id="GO:0007635">
    <property type="term" value="P:chemosensory behavior"/>
    <property type="evidence" value="ECO:0007669"/>
    <property type="project" value="TreeGrafter"/>
</dbReference>
<keyword evidence="7 8" id="KW-0807">Transducer</keyword>
<organism evidence="9">
    <name type="scientific">Cydia pomonella</name>
    <name type="common">Codling moth</name>
    <dbReference type="NCBI Taxonomy" id="82600"/>
    <lineage>
        <taxon>Eukaryota</taxon>
        <taxon>Metazoa</taxon>
        <taxon>Ecdysozoa</taxon>
        <taxon>Arthropoda</taxon>
        <taxon>Hexapoda</taxon>
        <taxon>Insecta</taxon>
        <taxon>Pterygota</taxon>
        <taxon>Neoptera</taxon>
        <taxon>Endopterygota</taxon>
        <taxon>Lepidoptera</taxon>
        <taxon>Glossata</taxon>
        <taxon>Ditrysia</taxon>
        <taxon>Tortricoidea</taxon>
        <taxon>Tortricidae</taxon>
        <taxon>Olethreutinae</taxon>
        <taxon>Grapholitini</taxon>
        <taxon>Cydia</taxon>
    </lineage>
</organism>
<dbReference type="Pfam" id="PF08395">
    <property type="entry name" value="7tm_7"/>
    <property type="match status" value="1"/>
</dbReference>
<evidence type="ECO:0000256" key="6">
    <source>
        <dbReference type="ARBA" id="ARBA00023170"/>
    </source>
</evidence>